<protein>
    <submittedName>
        <fullName evidence="1">Uncharacterized protein</fullName>
    </submittedName>
</protein>
<dbReference type="EMBL" id="UINC01147481">
    <property type="protein sequence ID" value="SVD38832.1"/>
    <property type="molecule type" value="Genomic_DNA"/>
</dbReference>
<organism evidence="1">
    <name type="scientific">marine metagenome</name>
    <dbReference type="NCBI Taxonomy" id="408172"/>
    <lineage>
        <taxon>unclassified sequences</taxon>
        <taxon>metagenomes</taxon>
        <taxon>ecological metagenomes</taxon>
    </lineage>
</organism>
<gene>
    <name evidence="1" type="ORF">METZ01_LOCUS391686</name>
</gene>
<reference evidence="1" key="1">
    <citation type="submission" date="2018-05" db="EMBL/GenBank/DDBJ databases">
        <authorList>
            <person name="Lanie J.A."/>
            <person name="Ng W.-L."/>
            <person name="Kazmierczak K.M."/>
            <person name="Andrzejewski T.M."/>
            <person name="Davidsen T.M."/>
            <person name="Wayne K.J."/>
            <person name="Tettelin H."/>
            <person name="Glass J.I."/>
            <person name="Rusch D."/>
            <person name="Podicherti R."/>
            <person name="Tsui H.-C.T."/>
            <person name="Winkler M.E."/>
        </authorList>
    </citation>
    <scope>NUCLEOTIDE SEQUENCE</scope>
</reference>
<sequence>MIHRDILLFKLFSIHFILKNNSTTKILDCLKI</sequence>
<accession>A0A382UX36</accession>
<name>A0A382UX36_9ZZZZ</name>
<evidence type="ECO:0000313" key="1">
    <source>
        <dbReference type="EMBL" id="SVD38832.1"/>
    </source>
</evidence>
<proteinExistence type="predicted"/>
<dbReference type="AlphaFoldDB" id="A0A382UX36"/>